<dbReference type="EMBL" id="VSRR010095307">
    <property type="protein sequence ID" value="MPC93567.1"/>
    <property type="molecule type" value="Genomic_DNA"/>
</dbReference>
<name>A0A5B7JK43_PORTR</name>
<comment type="caution">
    <text evidence="1">The sequence shown here is derived from an EMBL/GenBank/DDBJ whole genome shotgun (WGS) entry which is preliminary data.</text>
</comment>
<keyword evidence="2" id="KW-1185">Reference proteome</keyword>
<sequence length="256" mass="28980">MLFNVLIDKIASCSFPQGTQVLIYADDKVLQCPTPRILQLALSQLAALCVINECKTKFQAKEKVSWLPTVNNVPIPRVHIQKYPDVQMSFRKSLQTIHYVQDLCLPQLAPLRLLANRGLEAGIPVLIMFYISVIRSLIDYAAPVLIQFSATQLRQLELVRNEAMRIILAIHVYCDGSVNGSRSECGLFIRDYISTNLYTDTEVSRRFPAHMSSTRAELYAVLEALHIVAPLHENVYFFIDSQAVLYVLQIHLPHGL</sequence>
<accession>A0A5B7JK43</accession>
<dbReference type="InterPro" id="IPR012337">
    <property type="entry name" value="RNaseH-like_sf"/>
</dbReference>
<organism evidence="1 2">
    <name type="scientific">Portunus trituberculatus</name>
    <name type="common">Swimming crab</name>
    <name type="synonym">Neptunus trituberculatus</name>
    <dbReference type="NCBI Taxonomy" id="210409"/>
    <lineage>
        <taxon>Eukaryota</taxon>
        <taxon>Metazoa</taxon>
        <taxon>Ecdysozoa</taxon>
        <taxon>Arthropoda</taxon>
        <taxon>Crustacea</taxon>
        <taxon>Multicrustacea</taxon>
        <taxon>Malacostraca</taxon>
        <taxon>Eumalacostraca</taxon>
        <taxon>Eucarida</taxon>
        <taxon>Decapoda</taxon>
        <taxon>Pleocyemata</taxon>
        <taxon>Brachyura</taxon>
        <taxon>Eubrachyura</taxon>
        <taxon>Portunoidea</taxon>
        <taxon>Portunidae</taxon>
        <taxon>Portuninae</taxon>
        <taxon>Portunus</taxon>
    </lineage>
</organism>
<proteinExistence type="predicted"/>
<evidence type="ECO:0000313" key="2">
    <source>
        <dbReference type="Proteomes" id="UP000324222"/>
    </source>
</evidence>
<dbReference type="OrthoDB" id="7617354at2759"/>
<reference evidence="1 2" key="1">
    <citation type="submission" date="2019-05" db="EMBL/GenBank/DDBJ databases">
        <title>Another draft genome of Portunus trituberculatus and its Hox gene families provides insights of decapod evolution.</title>
        <authorList>
            <person name="Jeong J.-H."/>
            <person name="Song I."/>
            <person name="Kim S."/>
            <person name="Choi T."/>
            <person name="Kim D."/>
            <person name="Ryu S."/>
            <person name="Kim W."/>
        </authorList>
    </citation>
    <scope>NUCLEOTIDE SEQUENCE [LARGE SCALE GENOMIC DNA]</scope>
    <source>
        <tissue evidence="1">Muscle</tissue>
    </source>
</reference>
<dbReference type="Gene3D" id="3.30.420.10">
    <property type="entry name" value="Ribonuclease H-like superfamily/Ribonuclease H"/>
    <property type="match status" value="1"/>
</dbReference>
<dbReference type="AlphaFoldDB" id="A0A5B7JK43"/>
<dbReference type="SUPFAM" id="SSF53098">
    <property type="entry name" value="Ribonuclease H-like"/>
    <property type="match status" value="1"/>
</dbReference>
<protein>
    <submittedName>
        <fullName evidence="1">Uncharacterized protein</fullName>
    </submittedName>
</protein>
<dbReference type="GO" id="GO:0003676">
    <property type="term" value="F:nucleic acid binding"/>
    <property type="evidence" value="ECO:0007669"/>
    <property type="project" value="InterPro"/>
</dbReference>
<evidence type="ECO:0000313" key="1">
    <source>
        <dbReference type="EMBL" id="MPC93567.1"/>
    </source>
</evidence>
<dbReference type="InterPro" id="IPR036397">
    <property type="entry name" value="RNaseH_sf"/>
</dbReference>
<dbReference type="Proteomes" id="UP000324222">
    <property type="component" value="Unassembled WGS sequence"/>
</dbReference>
<gene>
    <name evidence="1" type="ORF">E2C01_088701</name>
</gene>